<dbReference type="GO" id="GO:0008299">
    <property type="term" value="P:isoprenoid biosynthetic process"/>
    <property type="evidence" value="ECO:0007669"/>
    <property type="project" value="InterPro"/>
</dbReference>
<keyword evidence="1" id="KW-0479">Metal-binding</keyword>
<dbReference type="Pfam" id="PF00348">
    <property type="entry name" value="polyprenyl_synt"/>
    <property type="match status" value="2"/>
</dbReference>
<gene>
    <name evidence="4" type="ORF">ENS59_02720</name>
</gene>
<proteinExistence type="inferred from homology"/>
<organism evidence="4">
    <name type="scientific">Gracilinema caldarium</name>
    <dbReference type="NCBI Taxonomy" id="215591"/>
    <lineage>
        <taxon>Bacteria</taxon>
        <taxon>Pseudomonadati</taxon>
        <taxon>Spirochaetota</taxon>
        <taxon>Spirochaetia</taxon>
        <taxon>Spirochaetales</taxon>
        <taxon>Breznakiellaceae</taxon>
        <taxon>Gracilinema</taxon>
    </lineage>
</organism>
<comment type="caution">
    <text evidence="4">The sequence shown here is derived from an EMBL/GenBank/DDBJ whole genome shotgun (WGS) entry which is preliminary data.</text>
</comment>
<dbReference type="SUPFAM" id="SSF48576">
    <property type="entry name" value="Terpenoid synthases"/>
    <property type="match status" value="1"/>
</dbReference>
<dbReference type="AlphaFoldDB" id="A0A7C3E0T0"/>
<dbReference type="InterPro" id="IPR000092">
    <property type="entry name" value="Polyprenyl_synt"/>
</dbReference>
<evidence type="ECO:0000256" key="1">
    <source>
        <dbReference type="ARBA" id="ARBA00022723"/>
    </source>
</evidence>
<dbReference type="PROSITE" id="PS00444">
    <property type="entry name" value="POLYPRENYL_SYNTHASE_2"/>
    <property type="match status" value="1"/>
</dbReference>
<evidence type="ECO:0000313" key="4">
    <source>
        <dbReference type="EMBL" id="HFH28412.1"/>
    </source>
</evidence>
<sequence>MDTQYTERLQKIEAVLDQTLPQTPDEAWVRMTFGDLPSIPGTPLVQELTAPGRDLIDRGGKRWRPLLMTLTCETLGGGDTALDLVPLVEYPHNGSLIHDDIEDSSDERRGKPAIHILYGLDRGLNAGSFLYFVGLTALQNWAAPAARKNAVAQCWGLHLRRIHLGQAMDIAWHRNFSSLPSLEEYDLMCRMKTGVLARMAIELGVYTAGLQQDIRKGIHIDDPLAEAQPELARRLADEGRLAEALGLAAENLGVGFQILDDVKNLTTGNPGKKRGDDIVEGKKSLPVILFLQQNPSRIEFVKRCFSAARAQGTGAREVEELIGELDQAGVIAEARQRGMELIERAMQILETEAFMNYPLNEEAHKLLVNFVSLLG</sequence>
<dbReference type="Gene3D" id="1.10.600.10">
    <property type="entry name" value="Farnesyl Diphosphate Synthase"/>
    <property type="match status" value="1"/>
</dbReference>
<accession>A0A7C3E0T0</accession>
<dbReference type="InterPro" id="IPR008949">
    <property type="entry name" value="Isoprenoid_synthase_dom_sf"/>
</dbReference>
<evidence type="ECO:0000256" key="2">
    <source>
        <dbReference type="ARBA" id="ARBA00022842"/>
    </source>
</evidence>
<dbReference type="PANTHER" id="PTHR12001:SF44">
    <property type="entry name" value="GERANYLGERANYL PYROPHOSPHATE SYNTHASE"/>
    <property type="match status" value="1"/>
</dbReference>
<dbReference type="GO" id="GO:0046872">
    <property type="term" value="F:metal ion binding"/>
    <property type="evidence" value="ECO:0007669"/>
    <property type="project" value="UniProtKB-KW"/>
</dbReference>
<reference evidence="4" key="1">
    <citation type="journal article" date="2020" name="mSystems">
        <title>Genome- and Community-Level Interaction Insights into Carbon Utilization and Element Cycling Functions of Hydrothermarchaeota in Hydrothermal Sediment.</title>
        <authorList>
            <person name="Zhou Z."/>
            <person name="Liu Y."/>
            <person name="Xu W."/>
            <person name="Pan J."/>
            <person name="Luo Z.H."/>
            <person name="Li M."/>
        </authorList>
    </citation>
    <scope>NUCLEOTIDE SEQUENCE [LARGE SCALE GENOMIC DNA]</scope>
    <source>
        <strain evidence="4">SpSt-503</strain>
    </source>
</reference>
<protein>
    <submittedName>
        <fullName evidence="4">Polyprenyl synthetase family protein</fullName>
    </submittedName>
</protein>
<dbReference type="PROSITE" id="PS00723">
    <property type="entry name" value="POLYPRENYL_SYNTHASE_1"/>
    <property type="match status" value="1"/>
</dbReference>
<comment type="similarity">
    <text evidence="3">Belongs to the FPP/GGPP synthase family.</text>
</comment>
<keyword evidence="3" id="KW-0808">Transferase</keyword>
<dbReference type="InterPro" id="IPR033749">
    <property type="entry name" value="Polyprenyl_synt_CS"/>
</dbReference>
<dbReference type="PANTHER" id="PTHR12001">
    <property type="entry name" value="GERANYLGERANYL PYROPHOSPHATE SYNTHASE"/>
    <property type="match status" value="1"/>
</dbReference>
<dbReference type="CDD" id="cd00685">
    <property type="entry name" value="Trans_IPPS_HT"/>
    <property type="match status" value="1"/>
</dbReference>
<dbReference type="GO" id="GO:0004659">
    <property type="term" value="F:prenyltransferase activity"/>
    <property type="evidence" value="ECO:0007669"/>
    <property type="project" value="InterPro"/>
</dbReference>
<evidence type="ECO:0000256" key="3">
    <source>
        <dbReference type="RuleBase" id="RU004466"/>
    </source>
</evidence>
<keyword evidence="2" id="KW-0460">Magnesium</keyword>
<dbReference type="EMBL" id="DSVL01000083">
    <property type="protein sequence ID" value="HFH28412.1"/>
    <property type="molecule type" value="Genomic_DNA"/>
</dbReference>
<name>A0A7C3E0T0_9SPIR</name>